<dbReference type="Proteomes" id="UP000004756">
    <property type="component" value="Unassembled WGS sequence"/>
</dbReference>
<reference evidence="4 5" key="1">
    <citation type="submission" date="2009-01" db="EMBL/GenBank/DDBJ databases">
        <authorList>
            <person name="Fulton L."/>
            <person name="Clifton S."/>
            <person name="Fulton B."/>
            <person name="Xu J."/>
            <person name="Minx P."/>
            <person name="Pepin K.H."/>
            <person name="Johnson M."/>
            <person name="Bhonagiri V."/>
            <person name="Nash W.E."/>
            <person name="Mardis E.R."/>
            <person name="Wilson R.K."/>
        </authorList>
    </citation>
    <scope>NUCLEOTIDE SEQUENCE [LARGE SCALE GENOMIC DNA]</scope>
    <source>
        <strain evidence="4 5">DSM 15981</strain>
    </source>
</reference>
<evidence type="ECO:0000313" key="4">
    <source>
        <dbReference type="EMBL" id="EEG52326.1"/>
    </source>
</evidence>
<gene>
    <name evidence="4" type="ORF">CLOSTASPAR_05622</name>
</gene>
<evidence type="ECO:0000256" key="3">
    <source>
        <dbReference type="SAM" id="SignalP"/>
    </source>
</evidence>
<feature type="signal peptide" evidence="3">
    <location>
        <begin position="1"/>
        <end position="33"/>
    </location>
</feature>
<dbReference type="PROSITE" id="PS51170">
    <property type="entry name" value="CW"/>
    <property type="match status" value="3"/>
</dbReference>
<accession>C0D8M3</accession>
<dbReference type="Pfam" id="PF01473">
    <property type="entry name" value="Choline_bind_1"/>
    <property type="match status" value="2"/>
</dbReference>
<dbReference type="SUPFAM" id="SSF69360">
    <property type="entry name" value="Cell wall binding repeat"/>
    <property type="match status" value="1"/>
</dbReference>
<organism evidence="4 5">
    <name type="scientific">[Clostridium] asparagiforme DSM 15981</name>
    <dbReference type="NCBI Taxonomy" id="518636"/>
    <lineage>
        <taxon>Bacteria</taxon>
        <taxon>Bacillati</taxon>
        <taxon>Bacillota</taxon>
        <taxon>Clostridia</taxon>
        <taxon>Lachnospirales</taxon>
        <taxon>Lachnospiraceae</taxon>
        <taxon>Enterocloster</taxon>
    </lineage>
</organism>
<dbReference type="Gene3D" id="2.60.40.10">
    <property type="entry name" value="Immunoglobulins"/>
    <property type="match status" value="1"/>
</dbReference>
<evidence type="ECO:0000256" key="2">
    <source>
        <dbReference type="PROSITE-ProRule" id="PRU00591"/>
    </source>
</evidence>
<feature type="repeat" description="Cell wall-binding" evidence="2">
    <location>
        <begin position="298"/>
        <end position="317"/>
    </location>
</feature>
<reference evidence="4 5" key="2">
    <citation type="submission" date="2009-02" db="EMBL/GenBank/DDBJ databases">
        <title>Draft genome sequence of Clostridium asparagiforme (DSM 15981).</title>
        <authorList>
            <person name="Sudarsanam P."/>
            <person name="Ley R."/>
            <person name="Guruge J."/>
            <person name="Turnbaugh P.J."/>
            <person name="Mahowald M."/>
            <person name="Liep D."/>
            <person name="Gordon J."/>
        </authorList>
    </citation>
    <scope>NUCLEOTIDE SEQUENCE [LARGE SCALE GENOMIC DNA]</scope>
    <source>
        <strain evidence="4 5">DSM 15981</strain>
    </source>
</reference>
<proteinExistence type="predicted"/>
<feature type="repeat" description="Cell wall-binding" evidence="2">
    <location>
        <begin position="318"/>
        <end position="337"/>
    </location>
</feature>
<dbReference type="EMBL" id="ACCJ01000455">
    <property type="protein sequence ID" value="EEG52326.1"/>
    <property type="molecule type" value="Genomic_DNA"/>
</dbReference>
<name>C0D8M3_9FIRM</name>
<keyword evidence="1" id="KW-0677">Repeat</keyword>
<protein>
    <submittedName>
        <fullName evidence="4">Cell wall-binding repeat protein</fullName>
    </submittedName>
</protein>
<sequence>MEEGTKMRQKRRNCLIFALAAVMAVGTAFTALAEDTKIDKVKLSVSYDREPKSGDDIGNVYVKTDSSQFRVDYAEYTNDTDTWSVGDEPTIKVELSARDGYRFAYKSKSHFDVSGSGAEFDNARIYDDSYMEVTITLKRITGKLSGAENLEWSGTTAYWDSLDGAKSYEVRLVRDDKTVTTVETTATSYNFGGYFNKEGTYVFRVRAISDYNNRVGEWSEDSPDYDVDEEDTWRTGSGRWVSDQNGWWYAYDGGGYPAECWKQIGGAWYYFERSGYMASGWKQLDDEWYYLAPSGAMTTGWQMVNGSWYYMNGSGEMQTGWQYIGGRWYYLGSSGAMYANAQTPDGHYVDGSGARIY</sequence>
<dbReference type="InterPro" id="IPR018337">
    <property type="entry name" value="Cell_wall/Cho-bd_repeat"/>
</dbReference>
<dbReference type="InterPro" id="IPR013783">
    <property type="entry name" value="Ig-like_fold"/>
</dbReference>
<evidence type="ECO:0000313" key="5">
    <source>
        <dbReference type="Proteomes" id="UP000004756"/>
    </source>
</evidence>
<keyword evidence="3" id="KW-0732">Signal</keyword>
<comment type="caution">
    <text evidence="4">The sequence shown here is derived from an EMBL/GenBank/DDBJ whole genome shotgun (WGS) entry which is preliminary data.</text>
</comment>
<dbReference type="Gene3D" id="2.10.270.10">
    <property type="entry name" value="Cholin Binding"/>
    <property type="match status" value="1"/>
</dbReference>
<dbReference type="AlphaFoldDB" id="C0D8M3"/>
<evidence type="ECO:0000256" key="1">
    <source>
        <dbReference type="ARBA" id="ARBA00022737"/>
    </source>
</evidence>
<feature type="chain" id="PRO_5002896905" evidence="3">
    <location>
        <begin position="34"/>
        <end position="357"/>
    </location>
</feature>
<dbReference type="HOGENOM" id="CLU_048243_0_0_9"/>
<feature type="repeat" description="Cell wall-binding" evidence="2">
    <location>
        <begin position="278"/>
        <end position="297"/>
    </location>
</feature>
<dbReference type="Pfam" id="PF19127">
    <property type="entry name" value="Choline_bind_3"/>
    <property type="match status" value="1"/>
</dbReference>
<keyword evidence="5" id="KW-1185">Reference proteome</keyword>